<gene>
    <name evidence="4" type="primary">LOC100908599</name>
</gene>
<reference evidence="4" key="1">
    <citation type="submission" date="2025-08" db="UniProtKB">
        <authorList>
            <consortium name="RefSeq"/>
        </authorList>
    </citation>
    <scope>IDENTIFICATION</scope>
</reference>
<dbReference type="Proteomes" id="UP000694867">
    <property type="component" value="Unplaced"/>
</dbReference>
<name>A0AAJ6VYY7_9ACAR</name>
<sequence>MAQTGDASPRCGRHGDLKASRESMGPDRGEADQAVAAVDTRLIETSSDNIYSNFKSSRHRSVGPSAESQQVEKLEPRDPAALESDLRKLHKKLRKYEQQWMAKDAEVKEKELALEELHLKLQRTVEDSKAELENRDRYLNSLQEIVEAQAEKIREAEAQRGKLEFEARDLRLELEDITEELQRKISKMEDQLLQSEEALLKSSAEQKDAVIADLRKQLADKTNDYNRMQQELKTLDTFAVMRQRLDSLLGEVTSCHRQMDTLTQGIVDRDQEIKEKNQILRKLTKEINDTTATNAELQRKLDHKVHEHQALRENFRRTEEKLCGIANQVLTGEAILGHIVDKVMPNSKTQLGTDSWESLPDEILQAVDNLVDAASRTDSLERELNGLRRLLEKLSPESEASEIMSENTESLEISEVARGASRGHPDKTRADMARTLETLRIVESEKLLLQRESQEILAGHLTEISSLRKSLAECEAALSACREENEKLKALVDRDLVPPTGTAETPNQVEELLSKLENLEKEKALLRTDLADVQKQLEQARVEIQNKTSEIEGMTRTSSRRQNDLTLFEEKLQELRARFESKLHALSDELTNSDMEKKSLAAKVSTLEKQIEDSEATLIMFRNAVDRLEKELALKSGELEGLMKRLEVSNYRKTGISAQLRTFFRKIRPTK</sequence>
<evidence type="ECO:0000256" key="1">
    <source>
        <dbReference type="SAM" id="Coils"/>
    </source>
</evidence>
<feature type="coiled-coil region" evidence="1">
    <location>
        <begin position="273"/>
        <end position="314"/>
    </location>
</feature>
<feature type="compositionally biased region" description="Basic and acidic residues" evidence="2">
    <location>
        <begin position="70"/>
        <end position="79"/>
    </location>
</feature>
<dbReference type="AlphaFoldDB" id="A0AAJ6VYY7"/>
<dbReference type="GeneID" id="100908599"/>
<dbReference type="RefSeq" id="XP_003744560.2">
    <property type="nucleotide sequence ID" value="XM_003744512.2"/>
</dbReference>
<protein>
    <submittedName>
        <fullName evidence="4">Myosin-2 heavy chain-like</fullName>
    </submittedName>
</protein>
<keyword evidence="1" id="KW-0175">Coiled coil</keyword>
<evidence type="ECO:0000256" key="2">
    <source>
        <dbReference type="SAM" id="MobiDB-lite"/>
    </source>
</evidence>
<feature type="region of interest" description="Disordered" evidence="2">
    <location>
        <begin position="1"/>
        <end position="34"/>
    </location>
</feature>
<evidence type="ECO:0000313" key="3">
    <source>
        <dbReference type="Proteomes" id="UP000694867"/>
    </source>
</evidence>
<feature type="compositionally biased region" description="Basic and acidic residues" evidence="2">
    <location>
        <begin position="13"/>
        <end position="31"/>
    </location>
</feature>
<dbReference type="KEGG" id="goe:100908599"/>
<dbReference type="PANTHER" id="PTHR18937">
    <property type="entry name" value="STRUCTURAL MAINTENANCE OF CHROMOSOMES SMC FAMILY MEMBER"/>
    <property type="match status" value="1"/>
</dbReference>
<proteinExistence type="predicted"/>
<keyword evidence="3" id="KW-1185">Reference proteome</keyword>
<accession>A0AAJ6VYY7</accession>
<feature type="coiled-coil region" evidence="1">
    <location>
        <begin position="107"/>
        <end position="231"/>
    </location>
</feature>
<dbReference type="Gene3D" id="1.10.287.1490">
    <property type="match status" value="2"/>
</dbReference>
<feature type="coiled-coil region" evidence="1">
    <location>
        <begin position="464"/>
        <end position="645"/>
    </location>
</feature>
<evidence type="ECO:0000313" key="4">
    <source>
        <dbReference type="RefSeq" id="XP_003744560.2"/>
    </source>
</evidence>
<feature type="region of interest" description="Disordered" evidence="2">
    <location>
        <begin position="54"/>
        <end position="79"/>
    </location>
</feature>
<organism evidence="3 4">
    <name type="scientific">Galendromus occidentalis</name>
    <name type="common">western predatory mite</name>
    <dbReference type="NCBI Taxonomy" id="34638"/>
    <lineage>
        <taxon>Eukaryota</taxon>
        <taxon>Metazoa</taxon>
        <taxon>Ecdysozoa</taxon>
        <taxon>Arthropoda</taxon>
        <taxon>Chelicerata</taxon>
        <taxon>Arachnida</taxon>
        <taxon>Acari</taxon>
        <taxon>Parasitiformes</taxon>
        <taxon>Mesostigmata</taxon>
        <taxon>Gamasina</taxon>
        <taxon>Phytoseioidea</taxon>
        <taxon>Phytoseiidae</taxon>
        <taxon>Typhlodrominae</taxon>
        <taxon>Galendromus</taxon>
    </lineage>
</organism>